<evidence type="ECO:0000256" key="1">
    <source>
        <dbReference type="ARBA" id="ARBA00004834"/>
    </source>
</evidence>
<dbReference type="PANTHER" id="PTHR43301">
    <property type="entry name" value="ARABINAN ENDO-1,5-ALPHA-L-ARABINOSIDASE"/>
    <property type="match status" value="1"/>
</dbReference>
<keyword evidence="3" id="KW-0732">Signal</keyword>
<comment type="caution">
    <text evidence="9">The sequence shown here is derived from an EMBL/GenBank/DDBJ whole genome shotgun (WGS) entry which is preliminary data.</text>
</comment>
<dbReference type="Gene3D" id="2.115.10.20">
    <property type="entry name" value="Glycosyl hydrolase domain, family 43"/>
    <property type="match status" value="1"/>
</dbReference>
<evidence type="ECO:0000256" key="5">
    <source>
        <dbReference type="ARBA" id="ARBA00023157"/>
    </source>
</evidence>
<accession>A0ABQ6GCS8</accession>
<dbReference type="InterPro" id="IPR006558">
    <property type="entry name" value="LamG-like"/>
</dbReference>
<dbReference type="CDD" id="cd18832">
    <property type="entry name" value="GH43_GsAbnA-like"/>
    <property type="match status" value="1"/>
</dbReference>
<dbReference type="PANTHER" id="PTHR43301:SF3">
    <property type="entry name" value="ARABINAN ENDO-1,5-ALPHA-L-ARABINOSIDASE A-RELATED"/>
    <property type="match status" value="1"/>
</dbReference>
<dbReference type="InterPro" id="IPR013320">
    <property type="entry name" value="ConA-like_dom_sf"/>
</dbReference>
<dbReference type="Gene3D" id="2.40.128.10">
    <property type="match status" value="1"/>
</dbReference>
<evidence type="ECO:0000256" key="7">
    <source>
        <dbReference type="SAM" id="MobiDB-lite"/>
    </source>
</evidence>
<comment type="pathway">
    <text evidence="1">Glycan metabolism; L-arabinan degradation.</text>
</comment>
<dbReference type="Proteomes" id="UP001157114">
    <property type="component" value="Unassembled WGS sequence"/>
</dbReference>
<name>A0ABQ6GCS8_9BACL</name>
<dbReference type="Gene3D" id="2.60.120.200">
    <property type="match status" value="2"/>
</dbReference>
<feature type="compositionally biased region" description="Low complexity" evidence="7">
    <location>
        <begin position="427"/>
        <end position="445"/>
    </location>
</feature>
<dbReference type="InterPro" id="IPR050727">
    <property type="entry name" value="GH43_arabinanases"/>
</dbReference>
<feature type="domain" description="SLH" evidence="8">
    <location>
        <begin position="37"/>
        <end position="96"/>
    </location>
</feature>
<dbReference type="Pfam" id="PF13385">
    <property type="entry name" value="Laminin_G_3"/>
    <property type="match status" value="2"/>
</dbReference>
<evidence type="ECO:0000313" key="10">
    <source>
        <dbReference type="Proteomes" id="UP001157114"/>
    </source>
</evidence>
<dbReference type="InterPro" id="IPR001119">
    <property type="entry name" value="SLH_dom"/>
</dbReference>
<feature type="domain" description="SLH" evidence="8">
    <location>
        <begin position="161"/>
        <end position="221"/>
    </location>
</feature>
<dbReference type="InterPro" id="IPR023296">
    <property type="entry name" value="Glyco_hydro_beta-prop_sf"/>
</dbReference>
<keyword evidence="6" id="KW-0326">Glycosidase</keyword>
<dbReference type="EMBL" id="BSSQ01000011">
    <property type="protein sequence ID" value="GLX68442.1"/>
    <property type="molecule type" value="Genomic_DNA"/>
</dbReference>
<evidence type="ECO:0000256" key="4">
    <source>
        <dbReference type="ARBA" id="ARBA00022801"/>
    </source>
</evidence>
<dbReference type="SMART" id="SM00560">
    <property type="entry name" value="LamGL"/>
    <property type="match status" value="2"/>
</dbReference>
<feature type="domain" description="SLH" evidence="8">
    <location>
        <begin position="97"/>
        <end position="160"/>
    </location>
</feature>
<protein>
    <recommendedName>
        <fullName evidence="8">SLH domain-containing protein</fullName>
    </recommendedName>
</protein>
<dbReference type="Pfam" id="PF04616">
    <property type="entry name" value="Glyco_hydro_43"/>
    <property type="match status" value="1"/>
</dbReference>
<keyword evidence="10" id="KW-1185">Reference proteome</keyword>
<organism evidence="9 10">
    <name type="scientific">Paenibacillus glycanilyticus</name>
    <dbReference type="NCBI Taxonomy" id="126569"/>
    <lineage>
        <taxon>Bacteria</taxon>
        <taxon>Bacillati</taxon>
        <taxon>Bacillota</taxon>
        <taxon>Bacilli</taxon>
        <taxon>Bacillales</taxon>
        <taxon>Paenibacillaceae</taxon>
        <taxon>Paenibacillus</taxon>
    </lineage>
</organism>
<keyword evidence="5" id="KW-1015">Disulfide bond</keyword>
<reference evidence="9 10" key="1">
    <citation type="submission" date="2023-03" db="EMBL/GenBank/DDBJ databases">
        <title>Draft genome sequence of the bacteria which degrade cell wall of Tricholomamatutake.</title>
        <authorList>
            <person name="Konishi Y."/>
            <person name="Fukuta Y."/>
            <person name="Shirasaka N."/>
        </authorList>
    </citation>
    <scope>NUCLEOTIDE SEQUENCE [LARGE SCALE GENOMIC DNA]</scope>
    <source>
        <strain evidence="10">mu1</strain>
    </source>
</reference>
<dbReference type="InterPro" id="IPR006710">
    <property type="entry name" value="Glyco_hydro_43"/>
</dbReference>
<sequence>MRFSTNRRVSLHKSIIWLLVIILVLPGAVFASSPESSSSSSSQDTEGHWAEDTINKWKTENFISGYSDGSFRPDAPISRAEFVVLLDRIFNYLQVSSNAAFKDVSKEAYYYEAVQKAVEAGIITGYADGYFRPVQPVSREEAAVMLFRAFKLKAIADKGESAYKDQLQAWSKEAVRTLRGSGYILGYSDGTFGGSRSITRAEALTLIDRMAGTVIHKEGKYSAIKTRNAIVNTDHVVLKNTIIDGNLYLTEGIGEGEVQLDHVTVKGEVHIYGGGNNSVILDGVAINQLIVDKKNGKIRIVAQGGTTVQEVNLLSGAILEEKALESSEGFIDVWLDGQMPAQARVELTGSFNHVRSESNHSPSITLNNGRITLLELLYSLALKLNDGTVIDQLDVAKDAIIHVNGKGKISKSKLGNDKAEIIYDDQPGSAGSGSNAGSNPDPNNGIPTFTNASVHDPSVIRVGDMFYVFGSHLQAAKSSDLMNWQMVASGVTDGNPLFPNVKTELKETFDWAQADTLWAADVIQLTDGKFYFYYNACKGDSPRSALGVAVSDNIEGPYKDLGIILKSGMWGQPGEGGTIYDANVDPNVVDPDVFYDKDGKLWMVYGSYSGGIFILEMDSATAKPKPGQGYGKKIMGGYHANIEGPYMLYSPETDYYYLFTSFGGLDANGGYNIRISRSRTPDGPFYDAEGNNMIDAKIKPNTSGNESISPYGVKLMGNFLFERNLGEPGSGSGFGYVSPGHNSAYYDEATKKYMLIFHTRFLGRGEEHEIRVHEMFMNEDGWLVVAPYRYAGNAVNTKNIGNPVGDYKFINHGKDITKQIKGSQSIALNENGTITGAVSGTWTRNGDAQVEFTIDQIVYKGLFIRQWDNAGNREALTFSATSDKGVAIWGSQMAELTDQEIVNNAMKELSLGDTHSVFSDISLQVKGFRNLNIEWSSSDPAYVTNTGEVNRPASGTGNQTVVLTATIAKGTASTTKSFTVVVEQLPAYAPLTGYYSFNDWTDSIAKDDSGNGYHASLHGGVSENTHGKEGSALAFDGKDGYAQLPSVATAAEEFTFAAWINFKGGAAWQQIFNFSNGEENFMLLTPDTGNGSVQFNIRSLDKDYYMVSPTPLPKNQWTHIALTIADNTAKLYVNGELMVLKNNIMLSPVDLQVNKAYVGKSVFDRDPYFNGSLDEMKLYNRALTQQELLDLMGGTQQNKERAKYTFDRDAVTDASDHHYDAELFGNVSVTSPTNGKIGSAAQFDGSSDYLKLPAGVIATEDITISAWVYWRGGGAFQRIFDMGGPGGFIWLATSDNWENPSSGLVHFSMYDGADHPLVSKQPLPQNEWVHIAVTISGKTGSLYVNGELQDTDDSYVTAPISLAANDNYIGKSRFPDPLLNGMIDEFTIYNYAMTAEEIMALQT</sequence>
<dbReference type="Pfam" id="PF00395">
    <property type="entry name" value="SLH"/>
    <property type="match status" value="3"/>
</dbReference>
<evidence type="ECO:0000256" key="3">
    <source>
        <dbReference type="ARBA" id="ARBA00022729"/>
    </source>
</evidence>
<evidence type="ECO:0000256" key="6">
    <source>
        <dbReference type="ARBA" id="ARBA00023295"/>
    </source>
</evidence>
<gene>
    <name evidence="9" type="ORF">MU1_27870</name>
</gene>
<evidence type="ECO:0000256" key="2">
    <source>
        <dbReference type="ARBA" id="ARBA00009865"/>
    </source>
</evidence>
<dbReference type="SUPFAM" id="SSF75005">
    <property type="entry name" value="Arabinanase/levansucrase/invertase"/>
    <property type="match status" value="1"/>
</dbReference>
<proteinExistence type="inferred from homology"/>
<dbReference type="InterPro" id="IPR046780">
    <property type="entry name" value="aBig_2"/>
</dbReference>
<keyword evidence="4" id="KW-0378">Hydrolase</keyword>
<feature type="region of interest" description="Disordered" evidence="7">
    <location>
        <begin position="422"/>
        <end position="450"/>
    </location>
</feature>
<dbReference type="RefSeq" id="WP_284239174.1">
    <property type="nucleotide sequence ID" value="NZ_BSSQ01000011.1"/>
</dbReference>
<dbReference type="PROSITE" id="PS51272">
    <property type="entry name" value="SLH"/>
    <property type="match status" value="3"/>
</dbReference>
<dbReference type="Pfam" id="PF20578">
    <property type="entry name" value="aBig_2"/>
    <property type="match status" value="1"/>
</dbReference>
<dbReference type="SUPFAM" id="SSF49899">
    <property type="entry name" value="Concanavalin A-like lectins/glucanases"/>
    <property type="match status" value="2"/>
</dbReference>
<comment type="similarity">
    <text evidence="2">Belongs to the glycosyl hydrolase 43 family.</text>
</comment>
<evidence type="ECO:0000259" key="8">
    <source>
        <dbReference type="PROSITE" id="PS51272"/>
    </source>
</evidence>
<dbReference type="Pfam" id="PF16369">
    <property type="entry name" value="GH43_C"/>
    <property type="match status" value="1"/>
</dbReference>
<dbReference type="InterPro" id="IPR032291">
    <property type="entry name" value="Abn2_C"/>
</dbReference>
<evidence type="ECO:0000313" key="9">
    <source>
        <dbReference type="EMBL" id="GLX68442.1"/>
    </source>
</evidence>